<gene>
    <name evidence="1" type="ORF">METZ01_LOCUS370560</name>
</gene>
<sequence>VFTVQNLEKETKRDDSLELFRFFVLEVFLFFFFKWEGKQNETFFCFPMNSYVNTGNFVSPSGYSN</sequence>
<dbReference type="EMBL" id="UINC01134269">
    <property type="protein sequence ID" value="SVD17706.1"/>
    <property type="molecule type" value="Genomic_DNA"/>
</dbReference>
<protein>
    <submittedName>
        <fullName evidence="1">Uncharacterized protein</fullName>
    </submittedName>
</protein>
<accession>A0A382T6M2</accession>
<feature type="non-terminal residue" evidence="1">
    <location>
        <position position="1"/>
    </location>
</feature>
<proteinExistence type="predicted"/>
<evidence type="ECO:0000313" key="1">
    <source>
        <dbReference type="EMBL" id="SVD17706.1"/>
    </source>
</evidence>
<dbReference type="AlphaFoldDB" id="A0A382T6M2"/>
<organism evidence="1">
    <name type="scientific">marine metagenome</name>
    <dbReference type="NCBI Taxonomy" id="408172"/>
    <lineage>
        <taxon>unclassified sequences</taxon>
        <taxon>metagenomes</taxon>
        <taxon>ecological metagenomes</taxon>
    </lineage>
</organism>
<name>A0A382T6M2_9ZZZZ</name>
<reference evidence="1" key="1">
    <citation type="submission" date="2018-05" db="EMBL/GenBank/DDBJ databases">
        <authorList>
            <person name="Lanie J.A."/>
            <person name="Ng W.-L."/>
            <person name="Kazmierczak K.M."/>
            <person name="Andrzejewski T.M."/>
            <person name="Davidsen T.M."/>
            <person name="Wayne K.J."/>
            <person name="Tettelin H."/>
            <person name="Glass J.I."/>
            <person name="Rusch D."/>
            <person name="Podicherti R."/>
            <person name="Tsui H.-C.T."/>
            <person name="Winkler M.E."/>
        </authorList>
    </citation>
    <scope>NUCLEOTIDE SEQUENCE</scope>
</reference>